<keyword evidence="1 3" id="KW-0378">Hydrolase</keyword>
<comment type="caution">
    <text evidence="3">The sequence shown here is derived from an EMBL/GenBank/DDBJ whole genome shotgun (WGS) entry which is preliminary data.</text>
</comment>
<protein>
    <submittedName>
        <fullName evidence="3">Alpha/beta fold hydrolase</fullName>
    </submittedName>
</protein>
<dbReference type="InterPro" id="IPR000073">
    <property type="entry name" value="AB_hydrolase_1"/>
</dbReference>
<dbReference type="Proteomes" id="UP000885792">
    <property type="component" value="Unassembled WGS sequence"/>
</dbReference>
<sequence>MYMPPLYIHGWGFSSKVFASLPGIKPDLPAHGRNTNPYTCLDDVVRDIALSLPSRHDVVGWSLGGSLALLLALRFPSKVGRVILLGTSPYFGGAWSRANLRAFRSMVRKRGIGAFREIVAGGFEDHVEEEEALRMLEDYINLDLRARIPFLDKEVVVVHGERDTVVPLREAFLLHNLLRRSKLIILPGGHFPSENERAVVSSLLASG</sequence>
<gene>
    <name evidence="3" type="ORF">ENJ61_00075</name>
</gene>
<organism evidence="3">
    <name type="scientific">Aquifex aeolicus</name>
    <dbReference type="NCBI Taxonomy" id="63363"/>
    <lineage>
        <taxon>Bacteria</taxon>
        <taxon>Pseudomonadati</taxon>
        <taxon>Aquificota</taxon>
        <taxon>Aquificia</taxon>
        <taxon>Aquificales</taxon>
        <taxon>Aquificaceae</taxon>
        <taxon>Aquifex</taxon>
    </lineage>
</organism>
<reference evidence="3" key="1">
    <citation type="journal article" date="2020" name="mSystems">
        <title>Genome- and Community-Level Interaction Insights into Carbon Utilization and Element Cycling Functions of Hydrothermarchaeota in Hydrothermal Sediment.</title>
        <authorList>
            <person name="Zhou Z."/>
            <person name="Liu Y."/>
            <person name="Xu W."/>
            <person name="Pan J."/>
            <person name="Luo Z.H."/>
            <person name="Li M."/>
        </authorList>
    </citation>
    <scope>NUCLEOTIDE SEQUENCE [LARGE SCALE GENOMIC DNA]</scope>
    <source>
        <strain evidence="3">HyVt-501</strain>
    </source>
</reference>
<name>A0A7C5QDD7_AQUAO</name>
<dbReference type="EMBL" id="DRNB01000002">
    <property type="protein sequence ID" value="HHJ63281.1"/>
    <property type="molecule type" value="Genomic_DNA"/>
</dbReference>
<dbReference type="InterPro" id="IPR029058">
    <property type="entry name" value="AB_hydrolase_fold"/>
</dbReference>
<dbReference type="GO" id="GO:0016020">
    <property type="term" value="C:membrane"/>
    <property type="evidence" value="ECO:0007669"/>
    <property type="project" value="TreeGrafter"/>
</dbReference>
<dbReference type="Pfam" id="PF12697">
    <property type="entry name" value="Abhydrolase_6"/>
    <property type="match status" value="1"/>
</dbReference>
<dbReference type="SUPFAM" id="SSF53474">
    <property type="entry name" value="alpha/beta-Hydrolases"/>
    <property type="match status" value="1"/>
</dbReference>
<evidence type="ECO:0000256" key="1">
    <source>
        <dbReference type="ARBA" id="ARBA00022801"/>
    </source>
</evidence>
<dbReference type="AlphaFoldDB" id="A0A7C5QDD7"/>
<feature type="domain" description="AB hydrolase-1" evidence="2">
    <location>
        <begin position="7"/>
        <end position="200"/>
    </location>
</feature>
<proteinExistence type="predicted"/>
<evidence type="ECO:0000259" key="2">
    <source>
        <dbReference type="Pfam" id="PF12697"/>
    </source>
</evidence>
<dbReference type="GO" id="GO:0016787">
    <property type="term" value="F:hydrolase activity"/>
    <property type="evidence" value="ECO:0007669"/>
    <property type="project" value="UniProtKB-KW"/>
</dbReference>
<dbReference type="PANTHER" id="PTHR43798">
    <property type="entry name" value="MONOACYLGLYCEROL LIPASE"/>
    <property type="match status" value="1"/>
</dbReference>
<accession>A0A7C5QDD7</accession>
<dbReference type="InterPro" id="IPR050266">
    <property type="entry name" value="AB_hydrolase_sf"/>
</dbReference>
<dbReference type="Gene3D" id="3.40.50.1820">
    <property type="entry name" value="alpha/beta hydrolase"/>
    <property type="match status" value="1"/>
</dbReference>
<dbReference type="PANTHER" id="PTHR43798:SF31">
    <property type="entry name" value="AB HYDROLASE SUPERFAMILY PROTEIN YCLE"/>
    <property type="match status" value="1"/>
</dbReference>
<evidence type="ECO:0000313" key="3">
    <source>
        <dbReference type="EMBL" id="HHJ63281.1"/>
    </source>
</evidence>